<accession>A0ABT0QI89</accession>
<dbReference type="PROSITE" id="PS51186">
    <property type="entry name" value="GNAT"/>
    <property type="match status" value="1"/>
</dbReference>
<dbReference type="InterPro" id="IPR000182">
    <property type="entry name" value="GNAT_dom"/>
</dbReference>
<name>A0ABT0QI89_9FLAO</name>
<dbReference type="EMBL" id="JAMFLZ010000011">
    <property type="protein sequence ID" value="MCL6296711.1"/>
    <property type="molecule type" value="Genomic_DNA"/>
</dbReference>
<evidence type="ECO:0000313" key="4">
    <source>
        <dbReference type="EMBL" id="MCL6296711.1"/>
    </source>
</evidence>
<reference evidence="4" key="1">
    <citation type="submission" date="2022-05" db="EMBL/GenBank/DDBJ databases">
        <authorList>
            <person name="Park J.-S."/>
        </authorList>
    </citation>
    <scope>NUCLEOTIDE SEQUENCE</scope>
    <source>
        <strain evidence="4">2012CJ34-3</strain>
    </source>
</reference>
<dbReference type="CDD" id="cd04301">
    <property type="entry name" value="NAT_SF"/>
    <property type="match status" value="1"/>
</dbReference>
<dbReference type="Proteomes" id="UP001165381">
    <property type="component" value="Unassembled WGS sequence"/>
</dbReference>
<evidence type="ECO:0000313" key="5">
    <source>
        <dbReference type="Proteomes" id="UP001165381"/>
    </source>
</evidence>
<keyword evidence="5" id="KW-1185">Reference proteome</keyword>
<evidence type="ECO:0000256" key="1">
    <source>
        <dbReference type="ARBA" id="ARBA00022679"/>
    </source>
</evidence>
<keyword evidence="2" id="KW-0012">Acyltransferase</keyword>
<dbReference type="Pfam" id="PF00583">
    <property type="entry name" value="Acetyltransf_1"/>
    <property type="match status" value="1"/>
</dbReference>
<dbReference type="InterPro" id="IPR016181">
    <property type="entry name" value="Acyl_CoA_acyltransferase"/>
</dbReference>
<dbReference type="PANTHER" id="PTHR43420:SF44">
    <property type="entry name" value="ACETYLTRANSFERASE YPEA"/>
    <property type="match status" value="1"/>
</dbReference>
<organism evidence="4 5">
    <name type="scientific">Jejuia spongiicola</name>
    <dbReference type="NCBI Taxonomy" id="2942207"/>
    <lineage>
        <taxon>Bacteria</taxon>
        <taxon>Pseudomonadati</taxon>
        <taxon>Bacteroidota</taxon>
        <taxon>Flavobacteriia</taxon>
        <taxon>Flavobacteriales</taxon>
        <taxon>Flavobacteriaceae</taxon>
        <taxon>Jejuia</taxon>
    </lineage>
</organism>
<dbReference type="SUPFAM" id="SSF55729">
    <property type="entry name" value="Acyl-CoA N-acyltransferases (Nat)"/>
    <property type="match status" value="1"/>
</dbReference>
<dbReference type="RefSeq" id="WP_249974030.1">
    <property type="nucleotide sequence ID" value="NZ_JAMFLZ010000011.1"/>
</dbReference>
<sequence>MEVKSLIDIDFSMLMECFLKAFKGYFVKMPTDHEYYKERWRMANVKLAMSYGMFKNEKLVGFIINAIDERNGNWIAFNTGTGVLPEYRGQHIVSSIYQYAIPDLKKHGITKCRLEVIKDNAIAIKVYERIGFKITKNYKCYNGNITLKEAFTDFELKKVDDSYYDWNTLNQENYSWDNQFNTVERGSYNYYVIYINGKMDSYFIINPNNGYLAQFNTLNNSLDIDSWNVLFNGIKLVSDTIKVNNVDERLIGKIHFLNKIGLQNTVDQYEMEFDIY</sequence>
<comment type="caution">
    <text evidence="4">The sequence shown here is derived from an EMBL/GenBank/DDBJ whole genome shotgun (WGS) entry which is preliminary data.</text>
</comment>
<protein>
    <submittedName>
        <fullName evidence="4">GNAT family N-acetyltransferase</fullName>
    </submittedName>
</protein>
<keyword evidence="1" id="KW-0808">Transferase</keyword>
<dbReference type="InterPro" id="IPR050680">
    <property type="entry name" value="YpeA/RimI_acetyltransf"/>
</dbReference>
<dbReference type="PANTHER" id="PTHR43420">
    <property type="entry name" value="ACETYLTRANSFERASE"/>
    <property type="match status" value="1"/>
</dbReference>
<gene>
    <name evidence="4" type="ORF">M3P09_17025</name>
</gene>
<evidence type="ECO:0000256" key="2">
    <source>
        <dbReference type="ARBA" id="ARBA00023315"/>
    </source>
</evidence>
<evidence type="ECO:0000259" key="3">
    <source>
        <dbReference type="PROSITE" id="PS51186"/>
    </source>
</evidence>
<feature type="domain" description="N-acetyltransferase" evidence="3">
    <location>
        <begin position="1"/>
        <end position="161"/>
    </location>
</feature>
<proteinExistence type="predicted"/>
<dbReference type="Gene3D" id="3.40.630.30">
    <property type="match status" value="1"/>
</dbReference>